<feature type="transmembrane region" description="Helical" evidence="1">
    <location>
        <begin position="219"/>
        <end position="240"/>
    </location>
</feature>
<evidence type="ECO:0000256" key="1">
    <source>
        <dbReference type="SAM" id="Phobius"/>
    </source>
</evidence>
<feature type="transmembrane region" description="Helical" evidence="1">
    <location>
        <begin position="83"/>
        <end position="102"/>
    </location>
</feature>
<comment type="caution">
    <text evidence="2">The sequence shown here is derived from an EMBL/GenBank/DDBJ whole genome shotgun (WGS) entry which is preliminary data.</text>
</comment>
<dbReference type="EMBL" id="CAICTM010001439">
    <property type="protein sequence ID" value="CAB9523654.1"/>
    <property type="molecule type" value="Genomic_DNA"/>
</dbReference>
<dbReference type="AlphaFoldDB" id="A0A9N8EQX5"/>
<feature type="transmembrane region" description="Helical" evidence="1">
    <location>
        <begin position="189"/>
        <end position="213"/>
    </location>
</feature>
<reference evidence="2" key="1">
    <citation type="submission" date="2020-06" db="EMBL/GenBank/DDBJ databases">
        <authorList>
            <consortium name="Plant Systems Biology data submission"/>
        </authorList>
    </citation>
    <scope>NUCLEOTIDE SEQUENCE</scope>
    <source>
        <strain evidence="2">D6</strain>
    </source>
</reference>
<keyword evidence="3" id="KW-1185">Reference proteome</keyword>
<sequence length="268" mass="28576">MKSISTLQVSCRKLRSLLGQSRQVQSICLTSCRQFWTSPTSTSKKEPTRSGLLVRRFINPWIDAVSQRDPVILSERIDRYTEGFAVVSTLLCALSAAALANIPSQPQQHDKDCKSSSVLTSLLKGTGLFPLTPSAEAKILHDAYAIACSTSFFSAACALGLSTVLNVVGTVAPRIYVQSGLIIRHSLALGSIPLFATISGGCIGLALVIGIDMASCSPLLTYIALGQLSFTVSLVAGTALRAQIGLVRAITAAANRNNKQRRKIKGRQ</sequence>
<protein>
    <recommendedName>
        <fullName evidence="4">Transmembrane protein</fullName>
    </recommendedName>
</protein>
<evidence type="ECO:0000313" key="3">
    <source>
        <dbReference type="Proteomes" id="UP001153069"/>
    </source>
</evidence>
<dbReference type="Proteomes" id="UP001153069">
    <property type="component" value="Unassembled WGS sequence"/>
</dbReference>
<keyword evidence="1" id="KW-1133">Transmembrane helix</keyword>
<feature type="transmembrane region" description="Helical" evidence="1">
    <location>
        <begin position="143"/>
        <end position="168"/>
    </location>
</feature>
<evidence type="ECO:0008006" key="4">
    <source>
        <dbReference type="Google" id="ProtNLM"/>
    </source>
</evidence>
<gene>
    <name evidence="2" type="ORF">SEMRO_1441_G272990.1</name>
</gene>
<name>A0A9N8EQX5_9STRA</name>
<keyword evidence="1" id="KW-0812">Transmembrane</keyword>
<keyword evidence="1" id="KW-0472">Membrane</keyword>
<evidence type="ECO:0000313" key="2">
    <source>
        <dbReference type="EMBL" id="CAB9523654.1"/>
    </source>
</evidence>
<accession>A0A9N8EQX5</accession>
<organism evidence="2 3">
    <name type="scientific">Seminavis robusta</name>
    <dbReference type="NCBI Taxonomy" id="568900"/>
    <lineage>
        <taxon>Eukaryota</taxon>
        <taxon>Sar</taxon>
        <taxon>Stramenopiles</taxon>
        <taxon>Ochrophyta</taxon>
        <taxon>Bacillariophyta</taxon>
        <taxon>Bacillariophyceae</taxon>
        <taxon>Bacillariophycidae</taxon>
        <taxon>Naviculales</taxon>
        <taxon>Naviculaceae</taxon>
        <taxon>Seminavis</taxon>
    </lineage>
</organism>
<proteinExistence type="predicted"/>